<dbReference type="Proteomes" id="UP000705379">
    <property type="component" value="Unassembled WGS sequence"/>
</dbReference>
<dbReference type="GO" id="GO:0006355">
    <property type="term" value="P:regulation of DNA-templated transcription"/>
    <property type="evidence" value="ECO:0007669"/>
    <property type="project" value="InterPro"/>
</dbReference>
<sequence>MVGIHIDLEKTFGAMSEAVVITQTDRKIIFVNRAAEQIFGYTREELIGNTSRHLYDNLEDYEAIGEYNANIAQTREGRKYAVKFKRRNKTLVTCEILSTPLFDPEVGLAGFLFIARDISDRIALENKAEQASAILEDAIESISEGFALYDKDDRLVICNENYKKIYPESADMMQPGSSFRDILAHGLANQQYDTGSLSEAEWLEERMSRHREADGAVIEQKLGDGTWLRISEKKTRSSGTAGIRSDITELKTAQNELIEAYANITILTDSLSCAISEVDLEGNCRFANEIAAKFLNSTVDDLIGTNYRKSLSAELQSQLEAPYGRAMEGERSKVEVEGVFPDGLRRNMQIEYIPKPDVSGRINGLIIFATDITNRKKIERTLAELYSVTSTRELGIDAKIQQILRIGCEHFDLPFGIISRIVDNTYSINWAQSPNGELEAGASFPLGDTYCSHTIEADKPIAIAHTAKSELALHPCYRAFALEAYIGVPLLVDGERYGTINFTSADVRQRPFTKTDKEIIRQFADWVGNEIARQKDHDELMEAKVRLERIASVDDLTSILNRRAFLERANTEVARFRRTQETFSAVLIDIDHFKSINDTYGHSVGDEVLKRFTAVVSKLLRAVDVFGRVGGEEFCVLLDRTGPADALMVAERIREIVTTDCKLPGVAGGVTCSMGIATISNDDVEFSTLLQRADVALYQAKNNGRNSCCAYQDDMIREAGPNVAFSSSE</sequence>
<dbReference type="InterPro" id="IPR013767">
    <property type="entry name" value="PAS_fold"/>
</dbReference>
<dbReference type="EMBL" id="QTKU01000006">
    <property type="protein sequence ID" value="MBS8262655.1"/>
    <property type="molecule type" value="Genomic_DNA"/>
</dbReference>
<evidence type="ECO:0000259" key="3">
    <source>
        <dbReference type="PROSITE" id="PS50887"/>
    </source>
</evidence>
<dbReference type="PROSITE" id="PS50113">
    <property type="entry name" value="PAC"/>
    <property type="match status" value="2"/>
</dbReference>
<dbReference type="InterPro" id="IPR000160">
    <property type="entry name" value="GGDEF_dom"/>
</dbReference>
<dbReference type="Pfam" id="PF00990">
    <property type="entry name" value="GGDEF"/>
    <property type="match status" value="1"/>
</dbReference>
<dbReference type="InterPro" id="IPR013656">
    <property type="entry name" value="PAS_4"/>
</dbReference>
<dbReference type="NCBIfam" id="TIGR00229">
    <property type="entry name" value="sensory_box"/>
    <property type="match status" value="2"/>
</dbReference>
<dbReference type="SMART" id="SM00065">
    <property type="entry name" value="GAF"/>
    <property type="match status" value="1"/>
</dbReference>
<dbReference type="Gene3D" id="3.30.450.40">
    <property type="match status" value="1"/>
</dbReference>
<evidence type="ECO:0000313" key="5">
    <source>
        <dbReference type="Proteomes" id="UP000705379"/>
    </source>
</evidence>
<feature type="domain" description="PAS" evidence="1">
    <location>
        <begin position="260"/>
        <end position="330"/>
    </location>
</feature>
<dbReference type="SUPFAM" id="SSF55785">
    <property type="entry name" value="PYP-like sensor domain (PAS domain)"/>
    <property type="match status" value="3"/>
</dbReference>
<dbReference type="PROSITE" id="PS50887">
    <property type="entry name" value="GGDEF"/>
    <property type="match status" value="1"/>
</dbReference>
<dbReference type="AlphaFoldDB" id="A0A944CHQ5"/>
<dbReference type="SMART" id="SM00091">
    <property type="entry name" value="PAS"/>
    <property type="match status" value="3"/>
</dbReference>
<dbReference type="FunFam" id="3.30.70.270:FF:000001">
    <property type="entry name" value="Diguanylate cyclase domain protein"/>
    <property type="match status" value="1"/>
</dbReference>
<feature type="domain" description="PAC" evidence="2">
    <location>
        <begin position="332"/>
        <end position="384"/>
    </location>
</feature>
<gene>
    <name evidence="4" type="ORF">DYI23_20685</name>
</gene>
<feature type="domain" description="GGDEF" evidence="3">
    <location>
        <begin position="581"/>
        <end position="713"/>
    </location>
</feature>
<dbReference type="InterPro" id="IPR003018">
    <property type="entry name" value="GAF"/>
</dbReference>
<evidence type="ECO:0000259" key="1">
    <source>
        <dbReference type="PROSITE" id="PS50112"/>
    </source>
</evidence>
<dbReference type="PROSITE" id="PS50112">
    <property type="entry name" value="PAS"/>
    <property type="match status" value="2"/>
</dbReference>
<dbReference type="Gene3D" id="3.30.450.20">
    <property type="entry name" value="PAS domain"/>
    <property type="match status" value="3"/>
</dbReference>
<proteinExistence type="predicted"/>
<organism evidence="4 5">
    <name type="scientific">Roseibium polysiphoniae</name>
    <dbReference type="NCBI Taxonomy" id="2571221"/>
    <lineage>
        <taxon>Bacteria</taxon>
        <taxon>Pseudomonadati</taxon>
        <taxon>Pseudomonadota</taxon>
        <taxon>Alphaproteobacteria</taxon>
        <taxon>Hyphomicrobiales</taxon>
        <taxon>Stappiaceae</taxon>
        <taxon>Roseibium</taxon>
    </lineage>
</organism>
<dbReference type="InterPro" id="IPR000700">
    <property type="entry name" value="PAS-assoc_C"/>
</dbReference>
<dbReference type="InterPro" id="IPR029787">
    <property type="entry name" value="Nucleotide_cyclase"/>
</dbReference>
<comment type="caution">
    <text evidence="4">The sequence shown here is derived from an EMBL/GenBank/DDBJ whole genome shotgun (WGS) entry which is preliminary data.</text>
</comment>
<protein>
    <submittedName>
        <fullName evidence="4">Diguanylate cyclase</fullName>
    </submittedName>
</protein>
<dbReference type="InterPro" id="IPR052155">
    <property type="entry name" value="Biofilm_reg_signaling"/>
</dbReference>
<dbReference type="Gene3D" id="3.30.70.270">
    <property type="match status" value="1"/>
</dbReference>
<dbReference type="NCBIfam" id="TIGR00254">
    <property type="entry name" value="GGDEF"/>
    <property type="match status" value="1"/>
</dbReference>
<dbReference type="Pfam" id="PF01590">
    <property type="entry name" value="GAF"/>
    <property type="match status" value="1"/>
</dbReference>
<dbReference type="InterPro" id="IPR035965">
    <property type="entry name" value="PAS-like_dom_sf"/>
</dbReference>
<dbReference type="GO" id="GO:0003824">
    <property type="term" value="F:catalytic activity"/>
    <property type="evidence" value="ECO:0007669"/>
    <property type="project" value="UniProtKB-ARBA"/>
</dbReference>
<name>A0A944CHQ5_9HYPH</name>
<dbReference type="InterPro" id="IPR029016">
    <property type="entry name" value="GAF-like_dom_sf"/>
</dbReference>
<evidence type="ECO:0000313" key="4">
    <source>
        <dbReference type="EMBL" id="MBS8262655.1"/>
    </source>
</evidence>
<dbReference type="Pfam" id="PF12860">
    <property type="entry name" value="PAS_7"/>
    <property type="match status" value="1"/>
</dbReference>
<dbReference type="CDD" id="cd00130">
    <property type="entry name" value="PAS"/>
    <property type="match status" value="2"/>
</dbReference>
<evidence type="ECO:0000259" key="2">
    <source>
        <dbReference type="PROSITE" id="PS50113"/>
    </source>
</evidence>
<dbReference type="InterPro" id="IPR001610">
    <property type="entry name" value="PAC"/>
</dbReference>
<reference evidence="4" key="1">
    <citation type="submission" date="2018-08" db="EMBL/GenBank/DDBJ databases">
        <authorList>
            <person name="Jin W."/>
            <person name="Wang H."/>
            <person name="Yang Y."/>
            <person name="Li M."/>
            <person name="Liu J."/>
        </authorList>
    </citation>
    <scope>NUCLEOTIDE SEQUENCE</scope>
    <source>
        <strain evidence="4">AESS21</strain>
    </source>
</reference>
<feature type="domain" description="PAC" evidence="2">
    <location>
        <begin position="78"/>
        <end position="130"/>
    </location>
</feature>
<dbReference type="SUPFAM" id="SSF55073">
    <property type="entry name" value="Nucleotide cyclase"/>
    <property type="match status" value="1"/>
</dbReference>
<reference evidence="4" key="2">
    <citation type="journal article" date="2021" name="Microorganisms">
        <title>Bacterial Dimethylsulfoniopropionate Biosynthesis in the East China Sea.</title>
        <authorList>
            <person name="Liu J."/>
            <person name="Zhang Y."/>
            <person name="Liu J."/>
            <person name="Zhong H."/>
            <person name="Williams B.T."/>
            <person name="Zheng Y."/>
            <person name="Curson A.R.J."/>
            <person name="Sun C."/>
            <person name="Sun H."/>
            <person name="Song D."/>
            <person name="Wagner Mackenzie B."/>
            <person name="Bermejo Martinez A."/>
            <person name="Todd J.D."/>
            <person name="Zhang X.H."/>
        </authorList>
    </citation>
    <scope>NUCLEOTIDE SEQUENCE</scope>
    <source>
        <strain evidence="4">AESS21</strain>
    </source>
</reference>
<accession>A0A944CHQ5</accession>
<dbReference type="InterPro" id="IPR043128">
    <property type="entry name" value="Rev_trsase/Diguanyl_cyclase"/>
</dbReference>
<dbReference type="SMART" id="SM00267">
    <property type="entry name" value="GGDEF"/>
    <property type="match status" value="1"/>
</dbReference>
<dbReference type="Pfam" id="PF08448">
    <property type="entry name" value="PAS_4"/>
    <property type="match status" value="1"/>
</dbReference>
<dbReference type="Pfam" id="PF00989">
    <property type="entry name" value="PAS"/>
    <property type="match status" value="1"/>
</dbReference>
<dbReference type="CDD" id="cd01949">
    <property type="entry name" value="GGDEF"/>
    <property type="match status" value="1"/>
</dbReference>
<dbReference type="PANTHER" id="PTHR44757">
    <property type="entry name" value="DIGUANYLATE CYCLASE DGCP"/>
    <property type="match status" value="1"/>
</dbReference>
<feature type="domain" description="PAS" evidence="1">
    <location>
        <begin position="4"/>
        <end position="56"/>
    </location>
</feature>
<dbReference type="InterPro" id="IPR000014">
    <property type="entry name" value="PAS"/>
</dbReference>
<dbReference type="PANTHER" id="PTHR44757:SF2">
    <property type="entry name" value="BIOFILM ARCHITECTURE MAINTENANCE PROTEIN MBAA"/>
    <property type="match status" value="1"/>
</dbReference>
<dbReference type="SMART" id="SM00086">
    <property type="entry name" value="PAC"/>
    <property type="match status" value="2"/>
</dbReference>
<dbReference type="SUPFAM" id="SSF55781">
    <property type="entry name" value="GAF domain-like"/>
    <property type="match status" value="1"/>
</dbReference>